<sequence length="263" mass="27679">MTIQHPIDDRLPALLRSGKPVRGIFTALPSPAIVEMCAYAGFTFAIIDNEHGAADFETTEHMLRAARASGIIPVVRCFLEDIPRVLDMGASAVQVPMIETVEDARDLVQRVRYPAIGRRGSAFSGRAAGYGAFPGAAHTTRSNEGVALIAMIETPEGVANAAAIAAVDGIDCVFVGPNDLAHAMGHGNDWKAPAVAAAIEQTLRAVHAQGKCAGIIALNADDERRYGECGARYFATVATSVITQALRQAAQAGHDTTAAGLRY</sequence>
<evidence type="ECO:0000259" key="4">
    <source>
        <dbReference type="Pfam" id="PF03328"/>
    </source>
</evidence>
<dbReference type="AlphaFoldDB" id="A0A2N5CAC0"/>
<dbReference type="RefSeq" id="WP_101682800.1">
    <property type="nucleotide sequence ID" value="NZ_PJRP01000008.1"/>
</dbReference>
<evidence type="ECO:0000256" key="1">
    <source>
        <dbReference type="ARBA" id="ARBA00005568"/>
    </source>
</evidence>
<name>A0A2N5CAC0_9BURK</name>
<dbReference type="EMBL" id="PJRP01000008">
    <property type="protein sequence ID" value="PLP99146.1"/>
    <property type="molecule type" value="Genomic_DNA"/>
</dbReference>
<dbReference type="GO" id="GO:0046872">
    <property type="term" value="F:metal ion binding"/>
    <property type="evidence" value="ECO:0007669"/>
    <property type="project" value="UniProtKB-KW"/>
</dbReference>
<evidence type="ECO:0000313" key="5">
    <source>
        <dbReference type="EMBL" id="PLP99146.1"/>
    </source>
</evidence>
<proteinExistence type="inferred from homology"/>
<dbReference type="GO" id="GO:0016832">
    <property type="term" value="F:aldehyde-lyase activity"/>
    <property type="evidence" value="ECO:0007669"/>
    <property type="project" value="TreeGrafter"/>
</dbReference>
<dbReference type="PANTHER" id="PTHR30502">
    <property type="entry name" value="2-KETO-3-DEOXY-L-RHAMNONATE ALDOLASE"/>
    <property type="match status" value="1"/>
</dbReference>
<evidence type="ECO:0000313" key="6">
    <source>
        <dbReference type="Proteomes" id="UP000234341"/>
    </source>
</evidence>
<dbReference type="Pfam" id="PF03328">
    <property type="entry name" value="HpcH_HpaI"/>
    <property type="match status" value="1"/>
</dbReference>
<feature type="domain" description="HpcH/HpaI aldolase/citrate lyase" evidence="4">
    <location>
        <begin position="23"/>
        <end position="233"/>
    </location>
</feature>
<keyword evidence="2" id="KW-0479">Metal-binding</keyword>
<keyword evidence="3" id="KW-0456">Lyase</keyword>
<evidence type="ECO:0000256" key="2">
    <source>
        <dbReference type="ARBA" id="ARBA00022723"/>
    </source>
</evidence>
<dbReference type="GO" id="GO:0005737">
    <property type="term" value="C:cytoplasm"/>
    <property type="evidence" value="ECO:0007669"/>
    <property type="project" value="TreeGrafter"/>
</dbReference>
<dbReference type="SUPFAM" id="SSF51621">
    <property type="entry name" value="Phosphoenolpyruvate/pyruvate domain"/>
    <property type="match status" value="1"/>
</dbReference>
<reference evidence="5 6" key="1">
    <citation type="submission" date="2017-12" db="EMBL/GenBank/DDBJ databases">
        <title>Genome sequence of the active heterotrophic nitrifier-denitrifier, Cupriavidus pauculus UM1.</title>
        <authorList>
            <person name="Putonti C."/>
            <person name="Castignetti D."/>
        </authorList>
    </citation>
    <scope>NUCLEOTIDE SEQUENCE [LARGE SCALE GENOMIC DNA]</scope>
    <source>
        <strain evidence="5 6">UM1</strain>
    </source>
</reference>
<accession>A0A2N5CAC0</accession>
<dbReference type="InterPro" id="IPR005000">
    <property type="entry name" value="Aldolase/citrate-lyase_domain"/>
</dbReference>
<dbReference type="Gene3D" id="3.20.20.60">
    <property type="entry name" value="Phosphoenolpyruvate-binding domains"/>
    <property type="match status" value="1"/>
</dbReference>
<gene>
    <name evidence="5" type="ORF">CYJ10_17760</name>
</gene>
<dbReference type="Proteomes" id="UP000234341">
    <property type="component" value="Unassembled WGS sequence"/>
</dbReference>
<dbReference type="InterPro" id="IPR050251">
    <property type="entry name" value="HpcH-HpaI_aldolase"/>
</dbReference>
<comment type="similarity">
    <text evidence="1">Belongs to the HpcH/HpaI aldolase family.</text>
</comment>
<organism evidence="5 6">
    <name type="scientific">Cupriavidus pauculus</name>
    <dbReference type="NCBI Taxonomy" id="82633"/>
    <lineage>
        <taxon>Bacteria</taxon>
        <taxon>Pseudomonadati</taxon>
        <taxon>Pseudomonadota</taxon>
        <taxon>Betaproteobacteria</taxon>
        <taxon>Burkholderiales</taxon>
        <taxon>Burkholderiaceae</taxon>
        <taxon>Cupriavidus</taxon>
    </lineage>
</organism>
<evidence type="ECO:0000256" key="3">
    <source>
        <dbReference type="ARBA" id="ARBA00023239"/>
    </source>
</evidence>
<dbReference type="InterPro" id="IPR040442">
    <property type="entry name" value="Pyrv_kinase-like_dom_sf"/>
</dbReference>
<comment type="caution">
    <text evidence="5">The sequence shown here is derived from an EMBL/GenBank/DDBJ whole genome shotgun (WGS) entry which is preliminary data.</text>
</comment>
<dbReference type="InterPro" id="IPR015813">
    <property type="entry name" value="Pyrv/PenolPyrv_kinase-like_dom"/>
</dbReference>
<dbReference type="PANTHER" id="PTHR30502:SF0">
    <property type="entry name" value="PHOSPHOENOLPYRUVATE CARBOXYLASE FAMILY PROTEIN"/>
    <property type="match status" value="1"/>
</dbReference>
<protein>
    <submittedName>
        <fullName evidence="5">4-hydroxy-2-oxovalerate aldolase</fullName>
    </submittedName>
</protein>
<dbReference type="OrthoDB" id="86160at2"/>